<organism evidence="2 3">
    <name type="scientific">Rhypophila decipiens</name>
    <dbReference type="NCBI Taxonomy" id="261697"/>
    <lineage>
        <taxon>Eukaryota</taxon>
        <taxon>Fungi</taxon>
        <taxon>Dikarya</taxon>
        <taxon>Ascomycota</taxon>
        <taxon>Pezizomycotina</taxon>
        <taxon>Sordariomycetes</taxon>
        <taxon>Sordariomycetidae</taxon>
        <taxon>Sordariales</taxon>
        <taxon>Naviculisporaceae</taxon>
        <taxon>Rhypophila</taxon>
    </lineage>
</organism>
<proteinExistence type="predicted"/>
<accession>A0AAN6YHB2</accession>
<keyword evidence="3" id="KW-1185">Reference proteome</keyword>
<dbReference type="AlphaFoldDB" id="A0AAN6YHB2"/>
<dbReference type="EMBL" id="MU858066">
    <property type="protein sequence ID" value="KAK4216662.1"/>
    <property type="molecule type" value="Genomic_DNA"/>
</dbReference>
<name>A0AAN6YHB2_9PEZI</name>
<gene>
    <name evidence="2" type="ORF">QBC37DRAFT_480379</name>
</gene>
<dbReference type="Proteomes" id="UP001301769">
    <property type="component" value="Unassembled WGS sequence"/>
</dbReference>
<feature type="compositionally biased region" description="Low complexity" evidence="1">
    <location>
        <begin position="178"/>
        <end position="229"/>
    </location>
</feature>
<protein>
    <submittedName>
        <fullName evidence="2">Uncharacterized protein</fullName>
    </submittedName>
</protein>
<reference evidence="2" key="1">
    <citation type="journal article" date="2023" name="Mol. Phylogenet. Evol.">
        <title>Genome-scale phylogeny and comparative genomics of the fungal order Sordariales.</title>
        <authorList>
            <person name="Hensen N."/>
            <person name="Bonometti L."/>
            <person name="Westerberg I."/>
            <person name="Brannstrom I.O."/>
            <person name="Guillou S."/>
            <person name="Cros-Aarteil S."/>
            <person name="Calhoun S."/>
            <person name="Haridas S."/>
            <person name="Kuo A."/>
            <person name="Mondo S."/>
            <person name="Pangilinan J."/>
            <person name="Riley R."/>
            <person name="LaButti K."/>
            <person name="Andreopoulos B."/>
            <person name="Lipzen A."/>
            <person name="Chen C."/>
            <person name="Yan M."/>
            <person name="Daum C."/>
            <person name="Ng V."/>
            <person name="Clum A."/>
            <person name="Steindorff A."/>
            <person name="Ohm R.A."/>
            <person name="Martin F."/>
            <person name="Silar P."/>
            <person name="Natvig D.O."/>
            <person name="Lalanne C."/>
            <person name="Gautier V."/>
            <person name="Ament-Velasquez S.L."/>
            <person name="Kruys A."/>
            <person name="Hutchinson M.I."/>
            <person name="Powell A.J."/>
            <person name="Barry K."/>
            <person name="Miller A.N."/>
            <person name="Grigoriev I.V."/>
            <person name="Debuchy R."/>
            <person name="Gladieux P."/>
            <person name="Hiltunen Thoren M."/>
            <person name="Johannesson H."/>
        </authorList>
    </citation>
    <scope>NUCLEOTIDE SEQUENCE</scope>
    <source>
        <strain evidence="2">PSN293</strain>
    </source>
</reference>
<reference evidence="2" key="2">
    <citation type="submission" date="2023-05" db="EMBL/GenBank/DDBJ databases">
        <authorList>
            <consortium name="Lawrence Berkeley National Laboratory"/>
            <person name="Steindorff A."/>
            <person name="Hensen N."/>
            <person name="Bonometti L."/>
            <person name="Westerberg I."/>
            <person name="Brannstrom I.O."/>
            <person name="Guillou S."/>
            <person name="Cros-Aarteil S."/>
            <person name="Calhoun S."/>
            <person name="Haridas S."/>
            <person name="Kuo A."/>
            <person name="Mondo S."/>
            <person name="Pangilinan J."/>
            <person name="Riley R."/>
            <person name="Labutti K."/>
            <person name="Andreopoulos B."/>
            <person name="Lipzen A."/>
            <person name="Chen C."/>
            <person name="Yanf M."/>
            <person name="Daum C."/>
            <person name="Ng V."/>
            <person name="Clum A."/>
            <person name="Ohm R."/>
            <person name="Martin F."/>
            <person name="Silar P."/>
            <person name="Natvig D."/>
            <person name="Lalanne C."/>
            <person name="Gautier V."/>
            <person name="Ament-Velasquez S.L."/>
            <person name="Kruys A."/>
            <person name="Hutchinson M.I."/>
            <person name="Powell A.J."/>
            <person name="Barry K."/>
            <person name="Miller A.N."/>
            <person name="Grigoriev I.V."/>
            <person name="Debuchy R."/>
            <person name="Gladieux P."/>
            <person name="Thoren M.H."/>
            <person name="Johannesson H."/>
        </authorList>
    </citation>
    <scope>NUCLEOTIDE SEQUENCE</scope>
    <source>
        <strain evidence="2">PSN293</strain>
    </source>
</reference>
<comment type="caution">
    <text evidence="2">The sequence shown here is derived from an EMBL/GenBank/DDBJ whole genome shotgun (WGS) entry which is preliminary data.</text>
</comment>
<sequence length="293" mass="29179">MQSAIKLAAFGLLVASFSKVGNLGVHALGIGHDEEGLGPYGGLRAESVLASALSDLTNTADFSTVSTFPAIPPELTSQTLETYKRRMDTAAGTTTATVTATATVAPESGAATETDPAPTKDSLTAASQLDTSVTGAFTRTFTSYYNYTSVYPSTVVHTIVGTVGASMASANSTQAVDTSTSDFDGMSDTTTSTTTGTTTDTTTSTTTDITTGTTTGTTTDTTTGTGTFSPSVSSGFATGTDGTALYPSTTNGTWTAPGASPTGSPVVSGAMGIKMAGANIIGAAAVAAAVYLF</sequence>
<evidence type="ECO:0000313" key="2">
    <source>
        <dbReference type="EMBL" id="KAK4216662.1"/>
    </source>
</evidence>
<evidence type="ECO:0000256" key="1">
    <source>
        <dbReference type="SAM" id="MobiDB-lite"/>
    </source>
</evidence>
<evidence type="ECO:0000313" key="3">
    <source>
        <dbReference type="Proteomes" id="UP001301769"/>
    </source>
</evidence>
<feature type="region of interest" description="Disordered" evidence="1">
    <location>
        <begin position="177"/>
        <end position="233"/>
    </location>
</feature>